<feature type="domain" description="C3H1-type" evidence="8">
    <location>
        <begin position="946"/>
        <end position="973"/>
    </location>
</feature>
<gene>
    <name evidence="10" type="ORF">CR513_47500</name>
</gene>
<feature type="domain" description="C3H1-type" evidence="8">
    <location>
        <begin position="72"/>
        <end position="99"/>
    </location>
</feature>
<dbReference type="SMART" id="SM00356">
    <property type="entry name" value="ZnF_C3H1"/>
    <property type="match status" value="4"/>
</dbReference>
<name>A0A371F3U7_MUCPR</name>
<dbReference type="PANTHER" id="PTHR47931:SF2">
    <property type="entry name" value="OS01G0228400 PROTEIN"/>
    <property type="match status" value="1"/>
</dbReference>
<dbReference type="Gene3D" id="3.30.1370.210">
    <property type="match status" value="2"/>
</dbReference>
<dbReference type="PROSITE" id="PS50103">
    <property type="entry name" value="ZF_C3H1"/>
    <property type="match status" value="4"/>
</dbReference>
<evidence type="ECO:0000313" key="10">
    <source>
        <dbReference type="EMBL" id="RDX72956.1"/>
    </source>
</evidence>
<reference evidence="10" key="1">
    <citation type="submission" date="2018-05" db="EMBL/GenBank/DDBJ databases">
        <title>Draft genome of Mucuna pruriens seed.</title>
        <authorList>
            <person name="Nnadi N.E."/>
            <person name="Vos R."/>
            <person name="Hasami M.H."/>
            <person name="Devisetty U.K."/>
            <person name="Aguiy J.C."/>
        </authorList>
    </citation>
    <scope>NUCLEOTIDE SEQUENCE [LARGE SCALE GENOMIC DNA]</scope>
    <source>
        <strain evidence="10">JCA_2017</strain>
    </source>
</reference>
<dbReference type="Pfam" id="PF13456">
    <property type="entry name" value="RVT_3"/>
    <property type="match status" value="2"/>
</dbReference>
<organism evidence="10 11">
    <name type="scientific">Mucuna pruriens</name>
    <name type="common">Velvet bean</name>
    <name type="synonym">Dolichos pruriens</name>
    <dbReference type="NCBI Taxonomy" id="157652"/>
    <lineage>
        <taxon>Eukaryota</taxon>
        <taxon>Viridiplantae</taxon>
        <taxon>Streptophyta</taxon>
        <taxon>Embryophyta</taxon>
        <taxon>Tracheophyta</taxon>
        <taxon>Spermatophyta</taxon>
        <taxon>Magnoliopsida</taxon>
        <taxon>eudicotyledons</taxon>
        <taxon>Gunneridae</taxon>
        <taxon>Pentapetalae</taxon>
        <taxon>rosids</taxon>
        <taxon>fabids</taxon>
        <taxon>Fabales</taxon>
        <taxon>Fabaceae</taxon>
        <taxon>Papilionoideae</taxon>
        <taxon>50 kb inversion clade</taxon>
        <taxon>NPAAA clade</taxon>
        <taxon>indigoferoid/millettioid clade</taxon>
        <taxon>Phaseoleae</taxon>
        <taxon>Mucuna</taxon>
    </lineage>
</organism>
<dbReference type="OrthoDB" id="185373at2759"/>
<evidence type="ECO:0000259" key="8">
    <source>
        <dbReference type="PROSITE" id="PS50103"/>
    </source>
</evidence>
<feature type="repeat" description="PPR" evidence="6">
    <location>
        <begin position="403"/>
        <end position="437"/>
    </location>
</feature>
<comment type="caution">
    <text evidence="10">The sequence shown here is derived from an EMBL/GenBank/DDBJ whole genome shotgun (WGS) entry which is preliminary data.</text>
</comment>
<comment type="similarity">
    <text evidence="1">Belongs to the PPR family. P subfamily.</text>
</comment>
<dbReference type="GO" id="GO:0008270">
    <property type="term" value="F:zinc ion binding"/>
    <property type="evidence" value="ECO:0007669"/>
    <property type="project" value="UniProtKB-KW"/>
</dbReference>
<dbReference type="Pfam" id="PF13041">
    <property type="entry name" value="PPR_2"/>
    <property type="match status" value="4"/>
</dbReference>
<evidence type="ECO:0000256" key="6">
    <source>
        <dbReference type="PROSITE-ProRule" id="PRU00708"/>
    </source>
</evidence>
<dbReference type="InterPro" id="IPR002885">
    <property type="entry name" value="PPR_rpt"/>
</dbReference>
<dbReference type="InterPro" id="IPR036855">
    <property type="entry name" value="Znf_CCCH_sf"/>
</dbReference>
<dbReference type="GO" id="GO:0004523">
    <property type="term" value="F:RNA-DNA hybrid ribonuclease activity"/>
    <property type="evidence" value="ECO:0007669"/>
    <property type="project" value="InterPro"/>
</dbReference>
<dbReference type="InterPro" id="IPR012337">
    <property type="entry name" value="RNaseH-like_sf"/>
</dbReference>
<accession>A0A371F3U7</accession>
<feature type="repeat" description="PPR" evidence="6">
    <location>
        <begin position="788"/>
        <end position="822"/>
    </location>
</feature>
<evidence type="ECO:0000259" key="9">
    <source>
        <dbReference type="PROSITE" id="PS50879"/>
    </source>
</evidence>
<feature type="repeat" description="PPR" evidence="6">
    <location>
        <begin position="648"/>
        <end position="682"/>
    </location>
</feature>
<feature type="repeat" description="PPR" evidence="6">
    <location>
        <begin position="578"/>
        <end position="612"/>
    </location>
</feature>
<dbReference type="InterPro" id="IPR002156">
    <property type="entry name" value="RNaseH_domain"/>
</dbReference>
<dbReference type="AlphaFoldDB" id="A0A371F3U7"/>
<feature type="repeat" description="PPR" evidence="6">
    <location>
        <begin position="508"/>
        <end position="542"/>
    </location>
</feature>
<dbReference type="Gene3D" id="3.30.420.10">
    <property type="entry name" value="Ribonuclease H-like superfamily/Ribonuclease H"/>
    <property type="match status" value="2"/>
</dbReference>
<feature type="repeat" description="PPR" evidence="6">
    <location>
        <begin position="613"/>
        <end position="647"/>
    </location>
</feature>
<dbReference type="GO" id="GO:0003676">
    <property type="term" value="F:nucleic acid binding"/>
    <property type="evidence" value="ECO:0007669"/>
    <property type="project" value="InterPro"/>
</dbReference>
<feature type="domain" description="RNase H type-1" evidence="9">
    <location>
        <begin position="997"/>
        <end position="1128"/>
    </location>
</feature>
<dbReference type="SUPFAM" id="SSF90229">
    <property type="entry name" value="CCCH zinc finger"/>
    <property type="match status" value="2"/>
</dbReference>
<dbReference type="FunFam" id="1.25.40.10:FF:000294">
    <property type="entry name" value="Pentatricopeptide repeat-containing protein At1g09900"/>
    <property type="match status" value="1"/>
</dbReference>
<dbReference type="PROSITE" id="PS51375">
    <property type="entry name" value="PPR"/>
    <property type="match status" value="12"/>
</dbReference>
<evidence type="ECO:0000256" key="2">
    <source>
        <dbReference type="ARBA" id="ARBA00022723"/>
    </source>
</evidence>
<evidence type="ECO:0000256" key="5">
    <source>
        <dbReference type="ARBA" id="ARBA00022833"/>
    </source>
</evidence>
<keyword evidence="2 7" id="KW-0479">Metal-binding</keyword>
<dbReference type="PANTHER" id="PTHR47931">
    <property type="entry name" value="OS01G0228400 PROTEIN"/>
    <property type="match status" value="1"/>
</dbReference>
<evidence type="ECO:0000256" key="4">
    <source>
        <dbReference type="ARBA" id="ARBA00022771"/>
    </source>
</evidence>
<evidence type="ECO:0000256" key="3">
    <source>
        <dbReference type="ARBA" id="ARBA00022737"/>
    </source>
</evidence>
<dbReference type="SUPFAM" id="SSF53098">
    <property type="entry name" value="Ribonuclease H-like"/>
    <property type="match status" value="2"/>
</dbReference>
<protein>
    <submittedName>
        <fullName evidence="10">Pentatricopeptide repeat-containing protein, mitochondrial</fullName>
    </submittedName>
</protein>
<evidence type="ECO:0000313" key="11">
    <source>
        <dbReference type="Proteomes" id="UP000257109"/>
    </source>
</evidence>
<evidence type="ECO:0000256" key="7">
    <source>
        <dbReference type="PROSITE-ProRule" id="PRU00723"/>
    </source>
</evidence>
<feature type="zinc finger region" description="C3H1-type" evidence="7">
    <location>
        <begin position="890"/>
        <end position="916"/>
    </location>
</feature>
<sequence>MNTNVVRTIKQVGGGGGITPTCVHWLAGRCNKKYCKFLHINTPSLSSDSKTKLASIKKGGEDETSVVKVFQQSASRICKYWTNGNCAHGEGCLNLHSWSDGILVSFHDNNTRQVWWTAPPESFIKINCDGAFCHNVNKAAIGGVVRDWKGKFIFGFSGALRNCNSVVEAELCAIKIGMDNCNLVVEAELCAIKIGMEMTLSKEFKNLITESDSWTAIKFINGGVLRSHPHHHLVSSILQIGDKVDHVYWNHIFREINSVADGLAKNGLSSSPRLGVKFFNSPPSFILMSLCADDQRRNPLFFIVGKKVAMSYTATTARLRSAIPKVSVFLRLFSDSPKQNAKKNSGFDAIDNVVALFTRLITMHPLPSAVELNMILGSIVKMKHYPTAISLSKQIGLRGISPSIVTLSILINCYCHLGHMGFAFSVLSMVLKRGYQPNAITLTTLIQGLCINGEVRKAMDFYDRVVAQGFVLDEVSYGTLINGLCKIGQTRDAFKLLQKMEGLAVKPNVVIYNMIIDGLCKDGLVTEARDLYSEIVGQGMDPDIFTYTCLIHGFCSLGKWGEVTLLLCDMVDKKVNPNVYTYNILIDALCKKRMLGEAQDMCNLMIDRGQRPDVVTFNTLMSGYCLYNDVDEARKLFDTFVEWGIMPDVWSYNILIIGYCKSKRIDEALSLFNKMNYTNLVPNIITYSSVIDGLCKSGRISYAWELFSAIHDVGPSPNVITYNIMLDALCKVQHIDKAIKLFNLMFERGLTPNVSSYNILINGYCKSKRIDEAMNLLKEMHRRNLVPDSVTYNSLIDGLCKSGRISHAWELFNVMHDSGPPVNMHFAKYNMLSRQLITKPRGLAYYGFSDCILIDEFCKGKRMKEAMNLFRDMGLSYGNDKAEELLQEMSETTPTCVYWLAGTCNRNPCRFLHTEIPSPSSDCNSKSTMVKKSREDDTGVVKTHQKSSSRICKYWANGNCTDGEQCMNLHSWFDGILVHFQEDNPKPIRLVWWTAPPNNFVKISCDGAFSNYGNKAAVGGVVRDWEGKFIVGFSSALGDCGTVVEAELLAIKIGMETAVSRGFRNLVVESDSYTAIEFINSGVPQSHPHSHLVSSILQISNKADHVCWNHVFREINSVADCLAKHGLSSSPDLGVIFFESPPPFIVVALCADEAGNHVFREINSVADGLAKNELSSSPRLGVKFFKSPPSFILMSLCGDEVGVMYSR</sequence>
<dbReference type="InterPro" id="IPR000571">
    <property type="entry name" value="Znf_CCCH"/>
</dbReference>
<feature type="zinc finger region" description="C3H1-type" evidence="7">
    <location>
        <begin position="16"/>
        <end position="42"/>
    </location>
</feature>
<feature type="repeat" description="PPR" evidence="6">
    <location>
        <begin position="438"/>
        <end position="472"/>
    </location>
</feature>
<feature type="repeat" description="PPR" evidence="6">
    <location>
        <begin position="473"/>
        <end position="507"/>
    </location>
</feature>
<dbReference type="EMBL" id="QJKJ01010702">
    <property type="protein sequence ID" value="RDX72956.1"/>
    <property type="molecule type" value="Genomic_DNA"/>
</dbReference>
<dbReference type="InterPro" id="IPR044730">
    <property type="entry name" value="RNase_H-like_dom_plant"/>
</dbReference>
<feature type="non-terminal residue" evidence="10">
    <location>
        <position position="1"/>
    </location>
</feature>
<feature type="repeat" description="PPR" evidence="6">
    <location>
        <begin position="543"/>
        <end position="577"/>
    </location>
</feature>
<keyword evidence="4 7" id="KW-0863">Zinc-finger</keyword>
<feature type="repeat" description="PPR" evidence="6">
    <location>
        <begin position="718"/>
        <end position="752"/>
    </location>
</feature>
<dbReference type="SUPFAM" id="SSF81901">
    <property type="entry name" value="HCP-like"/>
    <property type="match status" value="1"/>
</dbReference>
<dbReference type="PROSITE" id="PS50879">
    <property type="entry name" value="RNASE_H_1"/>
    <property type="match status" value="1"/>
</dbReference>
<proteinExistence type="inferred from homology"/>
<feature type="domain" description="C3H1-type" evidence="8">
    <location>
        <begin position="890"/>
        <end position="916"/>
    </location>
</feature>
<dbReference type="Gene3D" id="1.25.40.10">
    <property type="entry name" value="Tetratricopeptide repeat domain"/>
    <property type="match status" value="6"/>
</dbReference>
<dbReference type="CDD" id="cd06222">
    <property type="entry name" value="RNase_H_like"/>
    <property type="match status" value="2"/>
</dbReference>
<keyword evidence="11" id="KW-1185">Reference proteome</keyword>
<dbReference type="Proteomes" id="UP000257109">
    <property type="component" value="Unassembled WGS sequence"/>
</dbReference>
<dbReference type="Pfam" id="PF01535">
    <property type="entry name" value="PPR"/>
    <property type="match status" value="2"/>
</dbReference>
<keyword evidence="5 7" id="KW-0862">Zinc</keyword>
<evidence type="ECO:0000256" key="1">
    <source>
        <dbReference type="ARBA" id="ARBA00007626"/>
    </source>
</evidence>
<dbReference type="InterPro" id="IPR011990">
    <property type="entry name" value="TPR-like_helical_dom_sf"/>
</dbReference>
<feature type="domain" description="C3H1-type" evidence="8">
    <location>
        <begin position="16"/>
        <end position="42"/>
    </location>
</feature>
<dbReference type="InterPro" id="IPR036397">
    <property type="entry name" value="RNaseH_sf"/>
</dbReference>
<feature type="zinc finger region" description="C3H1-type" evidence="7">
    <location>
        <begin position="72"/>
        <end position="99"/>
    </location>
</feature>
<keyword evidence="3" id="KW-0677">Repeat</keyword>
<dbReference type="Pfam" id="PF14608">
    <property type="entry name" value="zf-CCCH_2"/>
    <property type="match status" value="2"/>
</dbReference>
<feature type="repeat" description="PPR" evidence="6">
    <location>
        <begin position="683"/>
        <end position="717"/>
    </location>
</feature>
<dbReference type="NCBIfam" id="TIGR00756">
    <property type="entry name" value="PPR"/>
    <property type="match status" value="12"/>
</dbReference>
<dbReference type="Pfam" id="PF12854">
    <property type="entry name" value="PPR_1"/>
    <property type="match status" value="3"/>
</dbReference>
<feature type="zinc finger region" description="C3H1-type" evidence="7">
    <location>
        <begin position="946"/>
        <end position="973"/>
    </location>
</feature>
<feature type="repeat" description="PPR" evidence="6">
    <location>
        <begin position="753"/>
        <end position="787"/>
    </location>
</feature>